<gene>
    <name evidence="2" type="ORF">SSPO_099270</name>
</gene>
<evidence type="ECO:0000313" key="3">
    <source>
        <dbReference type="Proteomes" id="UP000463951"/>
    </source>
</evidence>
<reference evidence="2 3" key="1">
    <citation type="journal article" date="2020" name="Int. J. Syst. Evol. Microbiol.">
        <title>Reclassification of Streptomyces castelarensis and Streptomyces sporoclivatus as later heterotypic synonyms of Streptomyces antimycoticus.</title>
        <authorList>
            <person name="Komaki H."/>
            <person name="Tamura T."/>
        </authorList>
    </citation>
    <scope>NUCLEOTIDE SEQUENCE [LARGE SCALE GENOMIC DNA]</scope>
    <source>
        <strain evidence="2 3">NBRC 100767</strain>
    </source>
</reference>
<dbReference type="Proteomes" id="UP000463951">
    <property type="component" value="Chromosome"/>
</dbReference>
<proteinExistence type="predicted"/>
<organism evidence="2 3">
    <name type="scientific">Streptomyces antimycoticus</name>
    <dbReference type="NCBI Taxonomy" id="68175"/>
    <lineage>
        <taxon>Bacteria</taxon>
        <taxon>Bacillati</taxon>
        <taxon>Actinomycetota</taxon>
        <taxon>Actinomycetes</taxon>
        <taxon>Kitasatosporales</taxon>
        <taxon>Streptomycetaceae</taxon>
        <taxon>Streptomyces</taxon>
        <taxon>Streptomyces violaceusniger group</taxon>
    </lineage>
</organism>
<evidence type="ECO:0000256" key="1">
    <source>
        <dbReference type="SAM" id="MobiDB-lite"/>
    </source>
</evidence>
<dbReference type="EMBL" id="AP019620">
    <property type="protein sequence ID" value="BBJ47209.1"/>
    <property type="molecule type" value="Genomic_DNA"/>
</dbReference>
<feature type="region of interest" description="Disordered" evidence="1">
    <location>
        <begin position="35"/>
        <end position="59"/>
    </location>
</feature>
<name>A0A499VE30_9ACTN</name>
<dbReference type="AlphaFoldDB" id="A0A499VE30"/>
<accession>A0A499VE30</accession>
<protein>
    <submittedName>
        <fullName evidence="2">Uncharacterized protein</fullName>
    </submittedName>
</protein>
<evidence type="ECO:0000313" key="2">
    <source>
        <dbReference type="EMBL" id="BBJ47209.1"/>
    </source>
</evidence>
<sequence>MPDDSGVSGDALRHFGELIQVFALDMVEDVSAHAGEVDRPGFRQRGEIAEASGVERQEK</sequence>